<feature type="transmembrane region" description="Helical" evidence="2">
    <location>
        <begin position="107"/>
        <end position="124"/>
    </location>
</feature>
<feature type="transmembrane region" description="Helical" evidence="2">
    <location>
        <begin position="80"/>
        <end position="101"/>
    </location>
</feature>
<reference evidence="4 5" key="1">
    <citation type="submission" date="2021-12" db="EMBL/GenBank/DDBJ databases">
        <title>Genome sequencing of bacteria with rrn-lacking chromosome and rrn-plasmid.</title>
        <authorList>
            <person name="Anda M."/>
            <person name="Iwasaki W."/>
        </authorList>
    </citation>
    <scope>NUCLEOTIDE SEQUENCE [LARGE SCALE GENOMIC DNA]</scope>
    <source>
        <strain evidence="4 5">NBRC 15940</strain>
    </source>
</reference>
<name>A0AAN5ALH2_9BACT</name>
<dbReference type="InterPro" id="IPR029016">
    <property type="entry name" value="GAF-like_dom_sf"/>
</dbReference>
<evidence type="ECO:0000256" key="2">
    <source>
        <dbReference type="SAM" id="Phobius"/>
    </source>
</evidence>
<gene>
    <name evidence="4" type="ORF">PEDI_14200</name>
</gene>
<comment type="caution">
    <text evidence="4">The sequence shown here is derived from an EMBL/GenBank/DDBJ whole genome shotgun (WGS) entry which is preliminary data.</text>
</comment>
<keyword evidence="2" id="KW-0472">Membrane</keyword>
<feature type="transmembrane region" description="Helical" evidence="2">
    <location>
        <begin position="131"/>
        <end position="148"/>
    </location>
</feature>
<dbReference type="InterPro" id="IPR003018">
    <property type="entry name" value="GAF"/>
</dbReference>
<dbReference type="AlphaFoldDB" id="A0AAN5ALH2"/>
<accession>A0AAN5ALH2</accession>
<feature type="domain" description="PAS" evidence="3">
    <location>
        <begin position="453"/>
        <end position="523"/>
    </location>
</feature>
<keyword evidence="1" id="KW-0175">Coiled coil</keyword>
<evidence type="ECO:0000256" key="1">
    <source>
        <dbReference type="SAM" id="Coils"/>
    </source>
</evidence>
<dbReference type="Gene3D" id="3.30.450.20">
    <property type="entry name" value="PAS domain"/>
    <property type="match status" value="1"/>
</dbReference>
<dbReference type="SUPFAM" id="SSF55781">
    <property type="entry name" value="GAF domain-like"/>
    <property type="match status" value="1"/>
</dbReference>
<dbReference type="InterPro" id="IPR035965">
    <property type="entry name" value="PAS-like_dom_sf"/>
</dbReference>
<evidence type="ECO:0000259" key="3">
    <source>
        <dbReference type="PROSITE" id="PS50112"/>
    </source>
</evidence>
<proteinExistence type="predicted"/>
<feature type="transmembrane region" description="Helical" evidence="2">
    <location>
        <begin position="168"/>
        <end position="188"/>
    </location>
</feature>
<dbReference type="Gene3D" id="3.30.450.40">
    <property type="match status" value="1"/>
</dbReference>
<dbReference type="NCBIfam" id="TIGR00229">
    <property type="entry name" value="sensory_box"/>
    <property type="match status" value="1"/>
</dbReference>
<feature type="coiled-coil region" evidence="1">
    <location>
        <begin position="401"/>
        <end position="435"/>
    </location>
</feature>
<dbReference type="EMBL" id="BQKE01000001">
    <property type="protein sequence ID" value="GJM60868.1"/>
    <property type="molecule type" value="Genomic_DNA"/>
</dbReference>
<sequence length="592" mass="67901">MNFSKLFKSEPNSNIGIHQQNSMMATKFCAALLILINLGLASLNYWNGGNLFWIPITHIFLLLLSLAFNLNQSYRTARSILIYSSIIFACIISCADTPAGAEPTLEMILYQVNIATIPFLLLSFRNPKDLLLAFGLSILALAGPLFFAGTFQPEGLIFGPVDTISRKITAGFFTLLLFAIILLMEYFAHLQRKSNEELVDNMDQKQKDLVKQSEEMEDYVSKIKEQKAIDEKRQWITQGVSAIDQLLRTNEKDDALQDQIIREIVNYAGAIQGGLYSVEGESEDLHLQLTACYAYNRKKYHEQKIEIGEGLVGQCYLEQETIYLTEVPENYISITSGLGEANPNCILIMPLKYNEEIVGVIELAAFQVMDEYHMEYLQKASHSVASYLINNKINARTQLLLEESQLATEQLRAQEEEMRQNMEELHATHEQITRMQDEQKEQHEKMVTEIQQHAKVFQKIFNVVPNKIFMKDDECRMIMVNEAVCKAHNCSEEDLLGKSDLDFFGEEIGRPMVEEEKEIMRTGAREYRQTEAVDLSGGKTKYLRTIKMPFFIDYLGITGLLGIQFDETEKYEFEDKIRQLEEELFKSKKMIK</sequence>
<dbReference type="Pfam" id="PF13185">
    <property type="entry name" value="GAF_2"/>
    <property type="match status" value="1"/>
</dbReference>
<dbReference type="PROSITE" id="PS50112">
    <property type="entry name" value="PAS"/>
    <property type="match status" value="1"/>
</dbReference>
<dbReference type="SUPFAM" id="SSF55785">
    <property type="entry name" value="PYP-like sensor domain (PAS domain)"/>
    <property type="match status" value="1"/>
</dbReference>
<dbReference type="InterPro" id="IPR013656">
    <property type="entry name" value="PAS_4"/>
</dbReference>
<dbReference type="RefSeq" id="WP_338236530.1">
    <property type="nucleotide sequence ID" value="NZ_BQKE01000001.1"/>
</dbReference>
<feature type="coiled-coil region" evidence="1">
    <location>
        <begin position="195"/>
        <end position="222"/>
    </location>
</feature>
<dbReference type="InterPro" id="IPR000014">
    <property type="entry name" value="PAS"/>
</dbReference>
<keyword evidence="2" id="KW-1133">Transmembrane helix</keyword>
<dbReference type="Proteomes" id="UP001310022">
    <property type="component" value="Unassembled WGS sequence"/>
</dbReference>
<feature type="transmembrane region" description="Helical" evidence="2">
    <location>
        <begin position="51"/>
        <end position="68"/>
    </location>
</feature>
<dbReference type="Pfam" id="PF08448">
    <property type="entry name" value="PAS_4"/>
    <property type="match status" value="1"/>
</dbReference>
<keyword evidence="2" id="KW-0812">Transmembrane</keyword>
<evidence type="ECO:0000313" key="5">
    <source>
        <dbReference type="Proteomes" id="UP001310022"/>
    </source>
</evidence>
<evidence type="ECO:0000313" key="4">
    <source>
        <dbReference type="EMBL" id="GJM60868.1"/>
    </source>
</evidence>
<protein>
    <recommendedName>
        <fullName evidence="3">PAS domain-containing protein</fullName>
    </recommendedName>
</protein>
<keyword evidence="5" id="KW-1185">Reference proteome</keyword>
<organism evidence="4 5">
    <name type="scientific">Persicobacter diffluens</name>
    <dbReference type="NCBI Taxonomy" id="981"/>
    <lineage>
        <taxon>Bacteria</taxon>
        <taxon>Pseudomonadati</taxon>
        <taxon>Bacteroidota</taxon>
        <taxon>Cytophagia</taxon>
        <taxon>Cytophagales</taxon>
        <taxon>Persicobacteraceae</taxon>
        <taxon>Persicobacter</taxon>
    </lineage>
</organism>